<dbReference type="SUPFAM" id="SSF52172">
    <property type="entry name" value="CheY-like"/>
    <property type="match status" value="1"/>
</dbReference>
<accession>A0A2R4WRT6</accession>
<dbReference type="RefSeq" id="WP_099956003.1">
    <property type="nucleotide sequence ID" value="NZ_CP028843.1"/>
</dbReference>
<dbReference type="AlphaFoldDB" id="A0A2R4WRT6"/>
<feature type="domain" description="Response regulatory" evidence="5">
    <location>
        <begin position="89"/>
        <end position="201"/>
    </location>
</feature>
<dbReference type="Proteomes" id="UP000244755">
    <property type="component" value="Chromosome 1"/>
</dbReference>
<gene>
    <name evidence="6" type="ORF">DA075_27925</name>
</gene>
<dbReference type="PROSITE" id="PS50110">
    <property type="entry name" value="RESPONSE_REGULATORY"/>
    <property type="match status" value="1"/>
</dbReference>
<evidence type="ECO:0000313" key="6">
    <source>
        <dbReference type="EMBL" id="AWB24235.1"/>
    </source>
</evidence>
<evidence type="ECO:0000313" key="7">
    <source>
        <dbReference type="Proteomes" id="UP000244755"/>
    </source>
</evidence>
<name>A0A2R4WRT6_9HYPH</name>
<evidence type="ECO:0000256" key="2">
    <source>
        <dbReference type="ARBA" id="ARBA00023015"/>
    </source>
</evidence>
<keyword evidence="3" id="KW-0804">Transcription</keyword>
<dbReference type="PANTHER" id="PTHR44591">
    <property type="entry name" value="STRESS RESPONSE REGULATOR PROTEIN 1"/>
    <property type="match status" value="1"/>
</dbReference>
<dbReference type="OrthoDB" id="7210814at2"/>
<dbReference type="Pfam" id="PF00072">
    <property type="entry name" value="Response_reg"/>
    <property type="match status" value="1"/>
</dbReference>
<evidence type="ECO:0000256" key="4">
    <source>
        <dbReference type="PROSITE-ProRule" id="PRU00169"/>
    </source>
</evidence>
<protein>
    <submittedName>
        <fullName evidence="6">Response regulator</fullName>
    </submittedName>
</protein>
<keyword evidence="7" id="KW-1185">Reference proteome</keyword>
<dbReference type="InterPro" id="IPR001789">
    <property type="entry name" value="Sig_transdc_resp-reg_receiver"/>
</dbReference>
<evidence type="ECO:0000256" key="3">
    <source>
        <dbReference type="ARBA" id="ARBA00023163"/>
    </source>
</evidence>
<reference evidence="6 7" key="1">
    <citation type="submission" date="2018-04" db="EMBL/GenBank/DDBJ databases">
        <title>Methylobacterium sp. PR1016A genome.</title>
        <authorList>
            <person name="Park W."/>
        </authorList>
    </citation>
    <scope>NUCLEOTIDE SEQUENCE [LARGE SCALE GENOMIC DNA]</scope>
    <source>
        <strain evidence="6 7">PR1016A</strain>
    </source>
</reference>
<dbReference type="InterPro" id="IPR011006">
    <property type="entry name" value="CheY-like_superfamily"/>
</dbReference>
<dbReference type="SMART" id="SM00448">
    <property type="entry name" value="REC"/>
    <property type="match status" value="1"/>
</dbReference>
<evidence type="ECO:0000256" key="1">
    <source>
        <dbReference type="ARBA" id="ARBA00022553"/>
    </source>
</evidence>
<dbReference type="PANTHER" id="PTHR44591:SF3">
    <property type="entry name" value="RESPONSE REGULATORY DOMAIN-CONTAINING PROTEIN"/>
    <property type="match status" value="1"/>
</dbReference>
<evidence type="ECO:0000259" key="5">
    <source>
        <dbReference type="PROSITE" id="PS50110"/>
    </source>
</evidence>
<keyword evidence="2" id="KW-0805">Transcription regulation</keyword>
<keyword evidence="1 4" id="KW-0597">Phosphoprotein</keyword>
<feature type="modified residue" description="4-aspartylphosphate" evidence="4">
    <location>
        <position position="139"/>
    </location>
</feature>
<sequence>MLVSAMRKNGSSSATTALPVMLVMGVQSEFRGPRDGDDSPGGLFWLRIMPVKPSGSQTLSRRSVFVWIGRVVAPSDGERSMHEPVRRPVVVVAEDDPIAMRVVAAELEAAGYQAVTCSNGITALEYVAFGERLDALVTDVHMPGSVDGLFLATEARSMRPRLPVVYLSGRAIEARHMVPGSCFLEKPYEVGRLAVLMRAVTRGGVVSLIAGTRSPRPETD</sequence>
<dbReference type="Gene3D" id="3.40.50.2300">
    <property type="match status" value="1"/>
</dbReference>
<organism evidence="6 7">
    <name type="scientific">Methylobacterium currus</name>
    <dbReference type="NCBI Taxonomy" id="2051553"/>
    <lineage>
        <taxon>Bacteria</taxon>
        <taxon>Pseudomonadati</taxon>
        <taxon>Pseudomonadota</taxon>
        <taxon>Alphaproteobacteria</taxon>
        <taxon>Hyphomicrobiales</taxon>
        <taxon>Methylobacteriaceae</taxon>
        <taxon>Methylobacterium</taxon>
    </lineage>
</organism>
<dbReference type="KEGG" id="mee:DA075_27925"/>
<dbReference type="GO" id="GO:0000160">
    <property type="term" value="P:phosphorelay signal transduction system"/>
    <property type="evidence" value="ECO:0007669"/>
    <property type="project" value="InterPro"/>
</dbReference>
<dbReference type="EMBL" id="CP028843">
    <property type="protein sequence ID" value="AWB24235.1"/>
    <property type="molecule type" value="Genomic_DNA"/>
</dbReference>
<dbReference type="InterPro" id="IPR050595">
    <property type="entry name" value="Bact_response_regulator"/>
</dbReference>
<proteinExistence type="predicted"/>